<evidence type="ECO:0000313" key="2">
    <source>
        <dbReference type="WBParaSite" id="ALUE_0000746201-mRNA-1"/>
    </source>
</evidence>
<dbReference type="Proteomes" id="UP000036681">
    <property type="component" value="Unplaced"/>
</dbReference>
<protein>
    <submittedName>
        <fullName evidence="2">Kinesin motor domain-containing protein</fullName>
    </submittedName>
</protein>
<proteinExistence type="predicted"/>
<dbReference type="AlphaFoldDB" id="A0A0M3HWF2"/>
<organism evidence="1 2">
    <name type="scientific">Ascaris lumbricoides</name>
    <name type="common">Giant roundworm</name>
    <dbReference type="NCBI Taxonomy" id="6252"/>
    <lineage>
        <taxon>Eukaryota</taxon>
        <taxon>Metazoa</taxon>
        <taxon>Ecdysozoa</taxon>
        <taxon>Nematoda</taxon>
        <taxon>Chromadorea</taxon>
        <taxon>Rhabditida</taxon>
        <taxon>Spirurina</taxon>
        <taxon>Ascaridomorpha</taxon>
        <taxon>Ascaridoidea</taxon>
        <taxon>Ascarididae</taxon>
        <taxon>Ascaris</taxon>
    </lineage>
</organism>
<evidence type="ECO:0000313" key="1">
    <source>
        <dbReference type="Proteomes" id="UP000036681"/>
    </source>
</evidence>
<name>A0A0M3HWF2_ASCLU</name>
<sequence>MMKGGGRGSAADASVDLADVVTTLVSSESQGDGLRAAVGTAACKPVLGAKKLRKTNLIQAFHALCLPSAKPGGFCECVTLESQSGSARLGAQRFSRPDIIIVKAKPRVKSNGDGEQLERLQRNLYWNLQQSFEDL</sequence>
<keyword evidence="1" id="KW-1185">Reference proteome</keyword>
<dbReference type="WBParaSite" id="ALUE_0000746201-mRNA-1">
    <property type="protein sequence ID" value="ALUE_0000746201-mRNA-1"/>
    <property type="gene ID" value="ALUE_0000746201"/>
</dbReference>
<accession>A0A0M3HWF2</accession>
<reference evidence="2" key="1">
    <citation type="submission" date="2017-02" db="UniProtKB">
        <authorList>
            <consortium name="WormBaseParasite"/>
        </authorList>
    </citation>
    <scope>IDENTIFICATION</scope>
</reference>